<evidence type="ECO:0000313" key="3">
    <source>
        <dbReference type="Proteomes" id="UP000022910"/>
    </source>
</evidence>
<dbReference type="Proteomes" id="UP000022910">
    <property type="component" value="Unassembled WGS sequence"/>
</dbReference>
<keyword evidence="3" id="KW-1185">Reference proteome</keyword>
<dbReference type="EMBL" id="JEMT01029850">
    <property type="protein sequence ID" value="EXX50660.1"/>
    <property type="molecule type" value="Genomic_DNA"/>
</dbReference>
<evidence type="ECO:0000256" key="1">
    <source>
        <dbReference type="SAM" id="MobiDB-lite"/>
    </source>
</evidence>
<sequence length="61" mass="7089">MERLKGFSEVNEACSTRLPNKSEKEDSKNPRAKRVKTGKNKQKFRGKNNNNRVPKVINKIF</sequence>
<comment type="caution">
    <text evidence="2">The sequence shown here is derived from an EMBL/GenBank/DDBJ whole genome shotgun (WGS) entry which is preliminary data.</text>
</comment>
<feature type="compositionally biased region" description="Basic residues" evidence="1">
    <location>
        <begin position="30"/>
        <end position="46"/>
    </location>
</feature>
<gene>
    <name evidence="2" type="ORF">RirG_268750</name>
</gene>
<reference evidence="2 3" key="1">
    <citation type="submission" date="2014-02" db="EMBL/GenBank/DDBJ databases">
        <title>Single nucleus genome sequencing reveals high similarity among nuclei of an endomycorrhizal fungus.</title>
        <authorList>
            <person name="Lin K."/>
            <person name="Geurts R."/>
            <person name="Zhang Z."/>
            <person name="Limpens E."/>
            <person name="Saunders D.G."/>
            <person name="Mu D."/>
            <person name="Pang E."/>
            <person name="Cao H."/>
            <person name="Cha H."/>
            <person name="Lin T."/>
            <person name="Zhou Q."/>
            <person name="Shang Y."/>
            <person name="Li Y."/>
            <person name="Ivanov S."/>
            <person name="Sharma T."/>
            <person name="Velzen R.V."/>
            <person name="Ruijter N.D."/>
            <person name="Aanen D.K."/>
            <person name="Win J."/>
            <person name="Kamoun S."/>
            <person name="Bisseling T."/>
            <person name="Huang S."/>
        </authorList>
    </citation>
    <scope>NUCLEOTIDE SEQUENCE [LARGE SCALE GENOMIC DNA]</scope>
    <source>
        <strain evidence="3">DAOM197198w</strain>
    </source>
</reference>
<dbReference type="HOGENOM" id="CLU_2962047_0_0_1"/>
<dbReference type="AlphaFoldDB" id="A0A015IA62"/>
<name>A0A015IA62_RHIIW</name>
<accession>A0A015IA62</accession>
<proteinExistence type="predicted"/>
<feature type="region of interest" description="Disordered" evidence="1">
    <location>
        <begin position="1"/>
        <end position="61"/>
    </location>
</feature>
<protein>
    <submittedName>
        <fullName evidence="2">Uncharacterized protein</fullName>
    </submittedName>
</protein>
<evidence type="ECO:0000313" key="2">
    <source>
        <dbReference type="EMBL" id="EXX50660.1"/>
    </source>
</evidence>
<organism evidence="2 3">
    <name type="scientific">Rhizophagus irregularis (strain DAOM 197198w)</name>
    <name type="common">Glomus intraradices</name>
    <dbReference type="NCBI Taxonomy" id="1432141"/>
    <lineage>
        <taxon>Eukaryota</taxon>
        <taxon>Fungi</taxon>
        <taxon>Fungi incertae sedis</taxon>
        <taxon>Mucoromycota</taxon>
        <taxon>Glomeromycotina</taxon>
        <taxon>Glomeromycetes</taxon>
        <taxon>Glomerales</taxon>
        <taxon>Glomeraceae</taxon>
        <taxon>Rhizophagus</taxon>
    </lineage>
</organism>
<feature type="compositionally biased region" description="Basic and acidic residues" evidence="1">
    <location>
        <begin position="20"/>
        <end position="29"/>
    </location>
</feature>